<accession>A0A409WRC3</accession>
<dbReference type="Proteomes" id="UP000283269">
    <property type="component" value="Unassembled WGS sequence"/>
</dbReference>
<protein>
    <submittedName>
        <fullName evidence="1">Uncharacterized protein</fullName>
    </submittedName>
</protein>
<reference evidence="1 2" key="1">
    <citation type="journal article" date="2018" name="Evol. Lett.">
        <title>Horizontal gene cluster transfer increased hallucinogenic mushroom diversity.</title>
        <authorList>
            <person name="Reynolds H.T."/>
            <person name="Vijayakumar V."/>
            <person name="Gluck-Thaler E."/>
            <person name="Korotkin H.B."/>
            <person name="Matheny P.B."/>
            <person name="Slot J.C."/>
        </authorList>
    </citation>
    <scope>NUCLEOTIDE SEQUENCE [LARGE SCALE GENOMIC DNA]</scope>
    <source>
        <strain evidence="1 2">2631</strain>
    </source>
</reference>
<evidence type="ECO:0000313" key="2">
    <source>
        <dbReference type="Proteomes" id="UP000283269"/>
    </source>
</evidence>
<dbReference type="STRING" id="93625.A0A409WRC3"/>
<dbReference type="InParanoid" id="A0A409WRC3"/>
<name>A0A409WRC3_PSICY</name>
<feature type="non-terminal residue" evidence="1">
    <location>
        <position position="268"/>
    </location>
</feature>
<proteinExistence type="predicted"/>
<organism evidence="1 2">
    <name type="scientific">Psilocybe cyanescens</name>
    <dbReference type="NCBI Taxonomy" id="93625"/>
    <lineage>
        <taxon>Eukaryota</taxon>
        <taxon>Fungi</taxon>
        <taxon>Dikarya</taxon>
        <taxon>Basidiomycota</taxon>
        <taxon>Agaricomycotina</taxon>
        <taxon>Agaricomycetes</taxon>
        <taxon>Agaricomycetidae</taxon>
        <taxon>Agaricales</taxon>
        <taxon>Agaricineae</taxon>
        <taxon>Strophariaceae</taxon>
        <taxon>Psilocybe</taxon>
    </lineage>
</organism>
<comment type="caution">
    <text evidence="1">The sequence shown here is derived from an EMBL/GenBank/DDBJ whole genome shotgun (WGS) entry which is preliminary data.</text>
</comment>
<sequence>MSNKLTVCVLLLYVPHHLHFPYSYAGQFIKSVTSSALLWTHITFILEPTLAAAESTRCSSWTSLTTMNTREMEMNRSSCLAQCSYTLSLTLATTGSHNNSADIEQKEPDKEKLTTEEYQEAVKRLEQRRKNVASRKAQINRWFEYRYKKEKNRSKPGARVPYTALIQGLTGKEPRKPRLRSSINLWRKTARAAIKDELQAMDPPVEQCNVAKTREAIVRRMFSMLHLTEQMRWKQATLDEHKAAIAAFEAGVSAMLRPRVVDAVHQIL</sequence>
<evidence type="ECO:0000313" key="1">
    <source>
        <dbReference type="EMBL" id="PPQ81058.1"/>
    </source>
</evidence>
<gene>
    <name evidence="1" type="ORF">CVT25_014572</name>
</gene>
<keyword evidence="2" id="KW-1185">Reference proteome</keyword>
<dbReference type="AlphaFoldDB" id="A0A409WRC3"/>
<dbReference type="EMBL" id="NHYD01003285">
    <property type="protein sequence ID" value="PPQ81058.1"/>
    <property type="molecule type" value="Genomic_DNA"/>
</dbReference>